<organism evidence="2 3">
    <name type="scientific">Lentinus brumalis</name>
    <dbReference type="NCBI Taxonomy" id="2498619"/>
    <lineage>
        <taxon>Eukaryota</taxon>
        <taxon>Fungi</taxon>
        <taxon>Dikarya</taxon>
        <taxon>Basidiomycota</taxon>
        <taxon>Agaricomycotina</taxon>
        <taxon>Agaricomycetes</taxon>
        <taxon>Polyporales</taxon>
        <taxon>Polyporaceae</taxon>
        <taxon>Lentinus</taxon>
    </lineage>
</organism>
<proteinExistence type="predicted"/>
<dbReference type="EMBL" id="KZ857433">
    <property type="protein sequence ID" value="RDX45837.1"/>
    <property type="molecule type" value="Genomic_DNA"/>
</dbReference>
<reference evidence="2 3" key="1">
    <citation type="journal article" date="2018" name="Biotechnol. Biofuels">
        <title>Integrative visual omics of the white-rot fungus Polyporus brumalis exposes the biotechnological potential of its oxidative enzymes for delignifying raw plant biomass.</title>
        <authorList>
            <person name="Miyauchi S."/>
            <person name="Rancon A."/>
            <person name="Drula E."/>
            <person name="Hage H."/>
            <person name="Chaduli D."/>
            <person name="Favel A."/>
            <person name="Grisel S."/>
            <person name="Henrissat B."/>
            <person name="Herpoel-Gimbert I."/>
            <person name="Ruiz-Duenas F.J."/>
            <person name="Chevret D."/>
            <person name="Hainaut M."/>
            <person name="Lin J."/>
            <person name="Wang M."/>
            <person name="Pangilinan J."/>
            <person name="Lipzen A."/>
            <person name="Lesage-Meessen L."/>
            <person name="Navarro D."/>
            <person name="Riley R."/>
            <person name="Grigoriev I.V."/>
            <person name="Zhou S."/>
            <person name="Raouche S."/>
            <person name="Rosso M.N."/>
        </authorList>
    </citation>
    <scope>NUCLEOTIDE SEQUENCE [LARGE SCALE GENOMIC DNA]</scope>
    <source>
        <strain evidence="2 3">BRFM 1820</strain>
    </source>
</reference>
<name>A0A371CZX7_9APHY</name>
<sequence length="101" mass="10163">MPMLPSSRTICPAVRRRSSGGAIAQSSMSMDNHTVPMSAMLGPCRNIGADGLSSYTEVGGGLEPRQTAGSSMDMHDPPSNGGLSAVASSGEACANGANHSL</sequence>
<accession>A0A371CZX7</accession>
<evidence type="ECO:0000256" key="1">
    <source>
        <dbReference type="SAM" id="MobiDB-lite"/>
    </source>
</evidence>
<gene>
    <name evidence="2" type="ORF">OH76DRAFT_1558829</name>
</gene>
<dbReference type="Proteomes" id="UP000256964">
    <property type="component" value="Unassembled WGS sequence"/>
</dbReference>
<evidence type="ECO:0000313" key="2">
    <source>
        <dbReference type="EMBL" id="RDX45837.1"/>
    </source>
</evidence>
<evidence type="ECO:0000313" key="3">
    <source>
        <dbReference type="Proteomes" id="UP000256964"/>
    </source>
</evidence>
<protein>
    <submittedName>
        <fullName evidence="2">Uncharacterized protein</fullName>
    </submittedName>
</protein>
<feature type="region of interest" description="Disordered" evidence="1">
    <location>
        <begin position="55"/>
        <end position="87"/>
    </location>
</feature>
<keyword evidence="3" id="KW-1185">Reference proteome</keyword>
<dbReference type="AlphaFoldDB" id="A0A371CZX7"/>